<accession>A0A7S0GUD3</accession>
<evidence type="ECO:0000313" key="1">
    <source>
        <dbReference type="EMBL" id="CAD8441285.1"/>
    </source>
</evidence>
<protein>
    <submittedName>
        <fullName evidence="1">Uncharacterized protein</fullName>
    </submittedName>
</protein>
<dbReference type="EMBL" id="HBEN01008198">
    <property type="protein sequence ID" value="CAD8441285.1"/>
    <property type="molecule type" value="Transcribed_RNA"/>
</dbReference>
<gene>
    <name evidence="1" type="ORF">MSP1401_LOCUS6784</name>
</gene>
<organism evidence="1">
    <name type="scientific">Micromonas pusilla</name>
    <name type="common">Picoplanktonic green alga</name>
    <name type="synonym">Chromulina pusilla</name>
    <dbReference type="NCBI Taxonomy" id="38833"/>
    <lineage>
        <taxon>Eukaryota</taxon>
        <taxon>Viridiplantae</taxon>
        <taxon>Chlorophyta</taxon>
        <taxon>Mamiellophyceae</taxon>
        <taxon>Mamiellales</taxon>
        <taxon>Mamiellaceae</taxon>
        <taxon>Micromonas</taxon>
    </lineage>
</organism>
<proteinExistence type="predicted"/>
<dbReference type="AlphaFoldDB" id="A0A7S0GUD3"/>
<name>A0A7S0GUD3_MICPS</name>
<sequence length="187" mass="19460">MAATVSALRVVAPVARVAARKATAARTALVVKPARVSVRASASEGEVGDRLSEALKIAEECVDECAAMWDEVEELSQAASDKKPAPEELEPAPISQADMDFIKATQAALADAKKGAGEVDMDTLRALETASASAKKVTVSSDRLKALETALEAALASAKECTGDDCAVEWEAVEEISAAKSRAENTD</sequence>
<reference evidence="1" key="1">
    <citation type="submission" date="2021-01" db="EMBL/GenBank/DDBJ databases">
        <authorList>
            <person name="Corre E."/>
            <person name="Pelletier E."/>
            <person name="Niang G."/>
            <person name="Scheremetjew M."/>
            <person name="Finn R."/>
            <person name="Kale V."/>
            <person name="Holt S."/>
            <person name="Cochrane G."/>
            <person name="Meng A."/>
            <person name="Brown T."/>
            <person name="Cohen L."/>
        </authorList>
    </citation>
    <scope>NUCLEOTIDE SEQUENCE</scope>
    <source>
        <strain evidence="1">CCAC1681</strain>
    </source>
</reference>